<keyword evidence="1" id="KW-0812">Transmembrane</keyword>
<dbReference type="GeneID" id="5144918"/>
<evidence type="ECO:0000313" key="3">
    <source>
        <dbReference type="Proteomes" id="UP000000663"/>
    </source>
</evidence>
<name>Q0W195_METAR</name>
<keyword evidence="3" id="KW-1185">Reference proteome</keyword>
<feature type="transmembrane region" description="Helical" evidence="1">
    <location>
        <begin position="84"/>
        <end position="102"/>
    </location>
</feature>
<organism evidence="2 3">
    <name type="scientific">Methanocella arvoryzae (strain DSM 22066 / NBRC 105507 / MRE50)</name>
    <dbReference type="NCBI Taxonomy" id="351160"/>
    <lineage>
        <taxon>Archaea</taxon>
        <taxon>Methanobacteriati</taxon>
        <taxon>Methanobacteriota</taxon>
        <taxon>Stenosarchaea group</taxon>
        <taxon>Methanomicrobia</taxon>
        <taxon>Methanocellales</taxon>
        <taxon>Methanocellaceae</taxon>
        <taxon>Methanocella</taxon>
    </lineage>
</organism>
<reference evidence="2 3" key="1">
    <citation type="journal article" date="2006" name="Science">
        <title>Genome of rice cluster I archaea -- the key methane producers in the rice rhizosphere.</title>
        <authorList>
            <person name="Erkel C."/>
            <person name="Kube M."/>
            <person name="Reinhardt R."/>
            <person name="Liesack W."/>
        </authorList>
    </citation>
    <scope>NUCLEOTIDE SEQUENCE [LARGE SCALE GENOMIC DNA]</scope>
    <source>
        <strain evidence="3">DSM 22066 / NBRC 105507 / MRE50</strain>
    </source>
</reference>
<dbReference type="EMBL" id="AM114193">
    <property type="protein sequence ID" value="CAJ37848.1"/>
    <property type="molecule type" value="Genomic_DNA"/>
</dbReference>
<feature type="transmembrane region" description="Helical" evidence="1">
    <location>
        <begin position="108"/>
        <end position="131"/>
    </location>
</feature>
<accession>Q0W195</accession>
<dbReference type="AlphaFoldDB" id="Q0W195"/>
<feature type="transmembrane region" description="Helical" evidence="1">
    <location>
        <begin position="58"/>
        <end position="77"/>
    </location>
</feature>
<dbReference type="Proteomes" id="UP000000663">
    <property type="component" value="Chromosome"/>
</dbReference>
<feature type="transmembrane region" description="Helical" evidence="1">
    <location>
        <begin position="28"/>
        <end position="52"/>
    </location>
</feature>
<keyword evidence="1" id="KW-0472">Membrane</keyword>
<dbReference type="RefSeq" id="WP_012034742.1">
    <property type="nucleotide sequence ID" value="NC_009464.1"/>
</dbReference>
<dbReference type="KEGG" id="rci:RRC69"/>
<sequence>MGKAEHMRPVSGQGTETLAATVTRGTMIILIALGVAMGLFSLLALGSIKLMAGDYPPGFIMLLAAGFMLSLAAGWRFKRYQGHLAVLGISMLALAGVIWAIFEDGLMGKAFMLLLVVSAGSMAAIGFYNLFVRKSRPDMPG</sequence>
<evidence type="ECO:0000256" key="1">
    <source>
        <dbReference type="SAM" id="Phobius"/>
    </source>
</evidence>
<dbReference type="STRING" id="351160.RRC69"/>
<gene>
    <name evidence="2" type="ORF">RRC69</name>
</gene>
<protein>
    <submittedName>
        <fullName evidence="2">Uncharacterized protein</fullName>
    </submittedName>
</protein>
<evidence type="ECO:0000313" key="2">
    <source>
        <dbReference type="EMBL" id="CAJ37848.1"/>
    </source>
</evidence>
<keyword evidence="1" id="KW-1133">Transmembrane helix</keyword>
<proteinExistence type="predicted"/>